<feature type="domain" description="FecR protein" evidence="2">
    <location>
        <begin position="135"/>
        <end position="224"/>
    </location>
</feature>
<dbReference type="InterPro" id="IPR006860">
    <property type="entry name" value="FecR"/>
</dbReference>
<name>A0ABS9ULX7_9BACT</name>
<dbReference type="InterPro" id="IPR012373">
    <property type="entry name" value="Ferrdict_sens_TM"/>
</dbReference>
<evidence type="ECO:0000313" key="4">
    <source>
        <dbReference type="EMBL" id="MCH7397253.1"/>
    </source>
</evidence>
<sequence length="339" mass="38499">MDRRKQIEDFFKGELTEEQARDLLAWLDSAEGEEFMSAEVLQLWSEKSKDTNYKEWDSKSLWEKINKNKEGYPSPQLLKEKVAKKSVLPNWLKVAASLLILVASSMVIFSVMNPKNSDPKTEIFSVNMIEKFNPPGQKTKIHLPDGSTVYLNSKSRITYNEDFITNRHISLEGEAFFNVAKDEKNPFTVESNGITTTALGTSFNISTFNKAEKVVVTLVTGKVKLNQKGGKEFLILNPGEESVLSKEESLMDKKMVDVGQKMLWMEGVLRFEDTSMDEMVAVLERWYGVDIKVRGNQGKFVASGTFENNETLKNVLQVLSASIGFDYTLKEKEVLIEFK</sequence>
<keyword evidence="1" id="KW-0812">Transmembrane</keyword>
<dbReference type="PIRSF" id="PIRSF018266">
    <property type="entry name" value="FecR"/>
    <property type="match status" value="1"/>
</dbReference>
<dbReference type="Gene3D" id="2.60.120.1440">
    <property type="match status" value="1"/>
</dbReference>
<dbReference type="Proteomes" id="UP001165488">
    <property type="component" value="Unassembled WGS sequence"/>
</dbReference>
<dbReference type="PANTHER" id="PTHR30273">
    <property type="entry name" value="PERIPLASMIC SIGNAL SENSOR AND SIGMA FACTOR ACTIVATOR FECR-RELATED"/>
    <property type="match status" value="1"/>
</dbReference>
<dbReference type="Pfam" id="PF04773">
    <property type="entry name" value="FecR"/>
    <property type="match status" value="1"/>
</dbReference>
<evidence type="ECO:0000256" key="1">
    <source>
        <dbReference type="SAM" id="Phobius"/>
    </source>
</evidence>
<dbReference type="InterPro" id="IPR032508">
    <property type="entry name" value="FecR_C"/>
</dbReference>
<keyword evidence="5" id="KW-1185">Reference proteome</keyword>
<feature type="transmembrane region" description="Helical" evidence="1">
    <location>
        <begin position="91"/>
        <end position="112"/>
    </location>
</feature>
<dbReference type="RefSeq" id="WP_241273754.1">
    <property type="nucleotide sequence ID" value="NZ_JAKZGS010000002.1"/>
</dbReference>
<comment type="caution">
    <text evidence="4">The sequence shown here is derived from an EMBL/GenBank/DDBJ whole genome shotgun (WGS) entry which is preliminary data.</text>
</comment>
<organism evidence="4 5">
    <name type="scientific">Belliella calami</name>
    <dbReference type="NCBI Taxonomy" id="2923436"/>
    <lineage>
        <taxon>Bacteria</taxon>
        <taxon>Pseudomonadati</taxon>
        <taxon>Bacteroidota</taxon>
        <taxon>Cytophagia</taxon>
        <taxon>Cytophagales</taxon>
        <taxon>Cyclobacteriaceae</taxon>
        <taxon>Belliella</taxon>
    </lineage>
</organism>
<accession>A0ABS9ULX7</accession>
<gene>
    <name evidence="4" type="ORF">MM236_04595</name>
</gene>
<dbReference type="EMBL" id="JAKZGS010000002">
    <property type="protein sequence ID" value="MCH7397253.1"/>
    <property type="molecule type" value="Genomic_DNA"/>
</dbReference>
<evidence type="ECO:0000259" key="3">
    <source>
        <dbReference type="Pfam" id="PF16344"/>
    </source>
</evidence>
<evidence type="ECO:0000259" key="2">
    <source>
        <dbReference type="Pfam" id="PF04773"/>
    </source>
</evidence>
<proteinExistence type="predicted"/>
<keyword evidence="1" id="KW-0472">Membrane</keyword>
<feature type="domain" description="Protein FecR C-terminal" evidence="3">
    <location>
        <begin position="269"/>
        <end position="336"/>
    </location>
</feature>
<dbReference type="Pfam" id="PF16344">
    <property type="entry name" value="FecR_C"/>
    <property type="match status" value="1"/>
</dbReference>
<dbReference type="PANTHER" id="PTHR30273:SF2">
    <property type="entry name" value="PROTEIN FECR"/>
    <property type="match status" value="1"/>
</dbReference>
<keyword evidence="1" id="KW-1133">Transmembrane helix</keyword>
<protein>
    <submittedName>
        <fullName evidence="4">FecR domain-containing protein</fullName>
    </submittedName>
</protein>
<reference evidence="4" key="1">
    <citation type="submission" date="2022-03" db="EMBL/GenBank/DDBJ databases">
        <title>De novo assembled genomes of Belliella spp. (Cyclobacteriaceae) strains.</title>
        <authorList>
            <person name="Szabo A."/>
            <person name="Korponai K."/>
            <person name="Felfoldi T."/>
        </authorList>
    </citation>
    <scope>NUCLEOTIDE SEQUENCE</scope>
    <source>
        <strain evidence="4">DSM 107340</strain>
    </source>
</reference>
<dbReference type="Gene3D" id="3.55.50.30">
    <property type="match status" value="1"/>
</dbReference>
<evidence type="ECO:0000313" key="5">
    <source>
        <dbReference type="Proteomes" id="UP001165488"/>
    </source>
</evidence>